<dbReference type="GeneID" id="98118059"/>
<dbReference type="Gene3D" id="1.10.287.1490">
    <property type="match status" value="1"/>
</dbReference>
<evidence type="ECO:0000256" key="2">
    <source>
        <dbReference type="SAM" id="MobiDB-lite"/>
    </source>
</evidence>
<feature type="compositionally biased region" description="Low complexity" evidence="2">
    <location>
        <begin position="307"/>
        <end position="322"/>
    </location>
</feature>
<evidence type="ECO:0000313" key="4">
    <source>
        <dbReference type="Proteomes" id="UP001610728"/>
    </source>
</evidence>
<feature type="region of interest" description="Disordered" evidence="2">
    <location>
        <begin position="303"/>
        <end position="349"/>
    </location>
</feature>
<dbReference type="Proteomes" id="UP001610728">
    <property type="component" value="Unassembled WGS sequence"/>
</dbReference>
<keyword evidence="1" id="KW-0175">Coiled coil</keyword>
<proteinExistence type="predicted"/>
<protein>
    <submittedName>
        <fullName evidence="3">Uncharacterized protein</fullName>
    </submittedName>
</protein>
<gene>
    <name evidence="3" type="ORF">HOO65_040283</name>
</gene>
<evidence type="ECO:0000256" key="1">
    <source>
        <dbReference type="SAM" id="Coils"/>
    </source>
</evidence>
<accession>A0ABR4MI59</accession>
<name>A0ABR4MI59_9PEZI</name>
<dbReference type="RefSeq" id="XP_070859126.1">
    <property type="nucleotide sequence ID" value="XM_071002598.1"/>
</dbReference>
<organism evidence="3 4">
    <name type="scientific">Ceratocystis lukuohia</name>
    <dbReference type="NCBI Taxonomy" id="2019550"/>
    <lineage>
        <taxon>Eukaryota</taxon>
        <taxon>Fungi</taxon>
        <taxon>Dikarya</taxon>
        <taxon>Ascomycota</taxon>
        <taxon>Pezizomycotina</taxon>
        <taxon>Sordariomycetes</taxon>
        <taxon>Hypocreomycetidae</taxon>
        <taxon>Microascales</taxon>
        <taxon>Ceratocystidaceae</taxon>
        <taxon>Ceratocystis</taxon>
    </lineage>
</organism>
<reference evidence="3 4" key="1">
    <citation type="submission" date="2020-05" db="EMBL/GenBank/DDBJ databases">
        <title>Ceratocystis lukuohia genome.</title>
        <authorList>
            <person name="Harrington T.C."/>
            <person name="Kim K."/>
            <person name="Mayers C.G."/>
        </authorList>
    </citation>
    <scope>NUCLEOTIDE SEQUENCE [LARGE SCALE GENOMIC DNA]</scope>
    <source>
        <strain evidence="3 4">C4212</strain>
    </source>
</reference>
<sequence>MRAAAALGQALLHRHETYMADAERDRLKLVARIEELQNDKIELEACNEKTQKENKGLMNQIDMLNTSVQDADMRIMQLEANLLSSEQTVRRLENATARAADMERQIAVLENEQDTLRHTVSKTEAESRDTMQRWRRAERSIIILQEQMDRMEQEGKEERERHAEIIKRIERQREVERGLNTAAGRLKGAAAAKSLVSTAEDIVGENPGNTVVSHFVRDLLADNAHLQLGFAGTIIIASTIAAAYVTCLPLTTPSHSPNPSISLGDGDAQTTESFNCIPDAAVRESRKRDSINTAASTRRDSIFSERPSIYSPTSIPSSPTSSRRVSMLSAYPADDNEVTSPSSRKHRKRISDISAHFAVPNHAAGIHAIAEEDDGRISKGIQRRVTSLSIAEELAGLDDEAEFEFCEDDDDGDDDKTQDVVAPLRSLRRHVSHESIMSLSGGLDIHTLKARPSQLTLRPLGTASAVITDVVAQSTISFQSGSDIRSSLAGFVGGDSGVTVKVTADDSSDVTSVNSSSISNVGNSETKPGSVVRGWSKWVPWAGYSSTASAASTNASAATSVSTSFSSTSTLASDSAALATPKQTPIKRANTSVGEIQQPGSSLPFFRNSGVNQPGPLPRYWVSGRGRGRGTAAQALVDSLKNNV</sequence>
<comment type="caution">
    <text evidence="3">The sequence shown here is derived from an EMBL/GenBank/DDBJ whole genome shotgun (WGS) entry which is preliminary data.</text>
</comment>
<evidence type="ECO:0000313" key="3">
    <source>
        <dbReference type="EMBL" id="KAL2887946.1"/>
    </source>
</evidence>
<feature type="coiled-coil region" evidence="1">
    <location>
        <begin position="19"/>
        <end position="168"/>
    </location>
</feature>
<keyword evidence="4" id="KW-1185">Reference proteome</keyword>
<dbReference type="EMBL" id="JABSNW010000004">
    <property type="protein sequence ID" value="KAL2887946.1"/>
    <property type="molecule type" value="Genomic_DNA"/>
</dbReference>